<organism evidence="3 4">
    <name type="scientific">Nocardia vinacea</name>
    <dbReference type="NCBI Taxonomy" id="96468"/>
    <lineage>
        <taxon>Bacteria</taxon>
        <taxon>Bacillati</taxon>
        <taxon>Actinomycetota</taxon>
        <taxon>Actinomycetes</taxon>
        <taxon>Mycobacteriales</taxon>
        <taxon>Nocardiaceae</taxon>
        <taxon>Nocardia</taxon>
    </lineage>
</organism>
<reference evidence="3" key="1">
    <citation type="submission" date="2022-10" db="EMBL/GenBank/DDBJ databases">
        <title>The complete genomes of actinobacterial strains from the NBC collection.</title>
        <authorList>
            <person name="Joergensen T.S."/>
            <person name="Alvarez Arevalo M."/>
            <person name="Sterndorff E.B."/>
            <person name="Faurdal D."/>
            <person name="Vuksanovic O."/>
            <person name="Mourched A.-S."/>
            <person name="Charusanti P."/>
            <person name="Shaw S."/>
            <person name="Blin K."/>
            <person name="Weber T."/>
        </authorList>
    </citation>
    <scope>NUCLEOTIDE SEQUENCE</scope>
    <source>
        <strain evidence="3">NBC_01482</strain>
    </source>
</reference>
<dbReference type="Proteomes" id="UP001432062">
    <property type="component" value="Chromosome"/>
</dbReference>
<dbReference type="InterPro" id="IPR000182">
    <property type="entry name" value="GNAT_dom"/>
</dbReference>
<keyword evidence="4" id="KW-1185">Reference proteome</keyword>
<dbReference type="PANTHER" id="PTHR43233:SF1">
    <property type="entry name" value="FAMILY N-ACETYLTRANSFERASE, PUTATIVE (AFU_ORTHOLOGUE AFUA_6G03350)-RELATED"/>
    <property type="match status" value="1"/>
</dbReference>
<dbReference type="RefSeq" id="WP_329409221.1">
    <property type="nucleotide sequence ID" value="NZ_CP109441.1"/>
</dbReference>
<dbReference type="EMBL" id="CP109441">
    <property type="protein sequence ID" value="WUV45734.1"/>
    <property type="molecule type" value="Genomic_DNA"/>
</dbReference>
<dbReference type="Pfam" id="PF13508">
    <property type="entry name" value="Acetyltransf_7"/>
    <property type="match status" value="1"/>
</dbReference>
<accession>A0ABZ1YR60</accession>
<dbReference type="InterPro" id="IPR053144">
    <property type="entry name" value="Acetyltransferase_Butenolide"/>
</dbReference>
<feature type="region of interest" description="Disordered" evidence="1">
    <location>
        <begin position="133"/>
        <end position="153"/>
    </location>
</feature>
<gene>
    <name evidence="3" type="ORF">OG563_42730</name>
</gene>
<dbReference type="CDD" id="cd04301">
    <property type="entry name" value="NAT_SF"/>
    <property type="match status" value="1"/>
</dbReference>
<dbReference type="SUPFAM" id="SSF55729">
    <property type="entry name" value="Acyl-CoA N-acyltransferases (Nat)"/>
    <property type="match status" value="1"/>
</dbReference>
<evidence type="ECO:0000259" key="2">
    <source>
        <dbReference type="PROSITE" id="PS51186"/>
    </source>
</evidence>
<sequence>MPHRLSTDRTLLDIEIVWAHLSTGAYWSGSRTRDEVEDEFTAVWRVVTAHDSATGALVGFARAMSDGTNNALLADVFVVPAHRGRGLGKQIVDHMIRDGPGSGFGWILFTRDAHSLYERFGFKCVDAATMIRPPQSMPRSANSHGTARDLLPR</sequence>
<feature type="domain" description="N-acetyltransferase" evidence="2">
    <location>
        <begin position="1"/>
        <end position="142"/>
    </location>
</feature>
<dbReference type="PROSITE" id="PS51186">
    <property type="entry name" value="GNAT"/>
    <property type="match status" value="1"/>
</dbReference>
<evidence type="ECO:0000313" key="4">
    <source>
        <dbReference type="Proteomes" id="UP001432062"/>
    </source>
</evidence>
<evidence type="ECO:0000313" key="3">
    <source>
        <dbReference type="EMBL" id="WUV45734.1"/>
    </source>
</evidence>
<proteinExistence type="predicted"/>
<dbReference type="PANTHER" id="PTHR43233">
    <property type="entry name" value="FAMILY N-ACETYLTRANSFERASE, PUTATIVE (AFU_ORTHOLOGUE AFUA_6G03350)-RELATED"/>
    <property type="match status" value="1"/>
</dbReference>
<evidence type="ECO:0000256" key="1">
    <source>
        <dbReference type="SAM" id="MobiDB-lite"/>
    </source>
</evidence>
<dbReference type="InterPro" id="IPR016181">
    <property type="entry name" value="Acyl_CoA_acyltransferase"/>
</dbReference>
<protein>
    <submittedName>
        <fullName evidence="3">GNAT family N-acetyltransferase</fullName>
    </submittedName>
</protein>
<dbReference type="Gene3D" id="3.40.630.30">
    <property type="match status" value="1"/>
</dbReference>
<name>A0ABZ1YR60_9NOCA</name>